<dbReference type="SUPFAM" id="SSF161098">
    <property type="entry name" value="MetI-like"/>
    <property type="match status" value="1"/>
</dbReference>
<dbReference type="Pfam" id="PF00528">
    <property type="entry name" value="BPD_transp_1"/>
    <property type="match status" value="1"/>
</dbReference>
<keyword evidence="2 7" id="KW-0813">Transport</keyword>
<dbReference type="Gene3D" id="1.10.3720.10">
    <property type="entry name" value="MetI-like"/>
    <property type="match status" value="1"/>
</dbReference>
<evidence type="ECO:0000256" key="7">
    <source>
        <dbReference type="RuleBase" id="RU363032"/>
    </source>
</evidence>
<gene>
    <name evidence="9" type="ORF">E1757_10060</name>
</gene>
<dbReference type="EMBL" id="SMRT01000003">
    <property type="protein sequence ID" value="TDF98852.1"/>
    <property type="molecule type" value="Genomic_DNA"/>
</dbReference>
<dbReference type="AlphaFoldDB" id="A0A4R5KTR5"/>
<feature type="transmembrane region" description="Helical" evidence="7">
    <location>
        <begin position="238"/>
        <end position="259"/>
    </location>
</feature>
<evidence type="ECO:0000256" key="6">
    <source>
        <dbReference type="ARBA" id="ARBA00023136"/>
    </source>
</evidence>
<keyword evidence="3" id="KW-1003">Cell membrane</keyword>
<protein>
    <submittedName>
        <fullName evidence="9">Carbohydrate ABC transporter permease</fullName>
    </submittedName>
</protein>
<dbReference type="PANTHER" id="PTHR32243">
    <property type="entry name" value="MALTOSE TRANSPORT SYSTEM PERMEASE-RELATED"/>
    <property type="match status" value="1"/>
</dbReference>
<sequence length="275" mass="30872">MRSLRKNITRPFLILLAYAVGILYSFPLIYMVLTSFKKESEVTPPSFIFTPTLENYRTVLTPEFQSFIWNSVTVTVFTILISVVLGLMAAYTIVFSRMQPQKQNNLFFWFVTTNLLPPVGVVVPIYLILKNLQMLDSKLTLILLYSGGNIPLVVWMVYSFLKEIPKEILEAASIDGSSRTTAFFKVILPLIKSGVASSALLVFVFTWNEFFFAVSFTSVQSSTIPVYMASFMTQQGLFWAKMSAISTIAVLPPIILGWLSQKAFVRGMTMGAVKG</sequence>
<dbReference type="InterPro" id="IPR000515">
    <property type="entry name" value="MetI-like"/>
</dbReference>
<evidence type="ECO:0000256" key="2">
    <source>
        <dbReference type="ARBA" id="ARBA00022448"/>
    </source>
</evidence>
<dbReference type="CDD" id="cd06261">
    <property type="entry name" value="TM_PBP2"/>
    <property type="match status" value="1"/>
</dbReference>
<organism evidence="9 10">
    <name type="scientific">Paenibacillus piri</name>
    <dbReference type="NCBI Taxonomy" id="2547395"/>
    <lineage>
        <taxon>Bacteria</taxon>
        <taxon>Bacillati</taxon>
        <taxon>Bacillota</taxon>
        <taxon>Bacilli</taxon>
        <taxon>Bacillales</taxon>
        <taxon>Paenibacillaceae</taxon>
        <taxon>Paenibacillus</taxon>
    </lineage>
</organism>
<comment type="caution">
    <text evidence="9">The sequence shown here is derived from an EMBL/GenBank/DDBJ whole genome shotgun (WGS) entry which is preliminary data.</text>
</comment>
<dbReference type="OrthoDB" id="9810086at2"/>
<evidence type="ECO:0000256" key="4">
    <source>
        <dbReference type="ARBA" id="ARBA00022692"/>
    </source>
</evidence>
<name>A0A4R5KTR5_9BACL</name>
<evidence type="ECO:0000313" key="9">
    <source>
        <dbReference type="EMBL" id="TDF98852.1"/>
    </source>
</evidence>
<dbReference type="InterPro" id="IPR035906">
    <property type="entry name" value="MetI-like_sf"/>
</dbReference>
<dbReference type="PANTHER" id="PTHR32243:SF52">
    <property type="entry name" value="ABC TRANSPORTER PERMEASE PROTEIN"/>
    <property type="match status" value="1"/>
</dbReference>
<evidence type="ECO:0000259" key="8">
    <source>
        <dbReference type="PROSITE" id="PS50928"/>
    </source>
</evidence>
<dbReference type="PROSITE" id="PS50928">
    <property type="entry name" value="ABC_TM1"/>
    <property type="match status" value="1"/>
</dbReference>
<keyword evidence="5 7" id="KW-1133">Transmembrane helix</keyword>
<keyword evidence="6 7" id="KW-0472">Membrane</keyword>
<dbReference type="GO" id="GO:0005886">
    <property type="term" value="C:plasma membrane"/>
    <property type="evidence" value="ECO:0007669"/>
    <property type="project" value="UniProtKB-SubCell"/>
</dbReference>
<dbReference type="GO" id="GO:0055085">
    <property type="term" value="P:transmembrane transport"/>
    <property type="evidence" value="ECO:0007669"/>
    <property type="project" value="InterPro"/>
</dbReference>
<comment type="similarity">
    <text evidence="7">Belongs to the binding-protein-dependent transport system permease family.</text>
</comment>
<dbReference type="Proteomes" id="UP000295636">
    <property type="component" value="Unassembled WGS sequence"/>
</dbReference>
<feature type="transmembrane region" description="Helical" evidence="7">
    <location>
        <begin position="141"/>
        <end position="161"/>
    </location>
</feature>
<evidence type="ECO:0000256" key="1">
    <source>
        <dbReference type="ARBA" id="ARBA00004651"/>
    </source>
</evidence>
<keyword evidence="4 7" id="KW-0812">Transmembrane</keyword>
<evidence type="ECO:0000256" key="3">
    <source>
        <dbReference type="ARBA" id="ARBA00022475"/>
    </source>
</evidence>
<reference evidence="9 10" key="1">
    <citation type="submission" date="2019-03" db="EMBL/GenBank/DDBJ databases">
        <title>This is whole genome sequence of Paenibacillus sp MS74 strain.</title>
        <authorList>
            <person name="Trinh H.N."/>
        </authorList>
    </citation>
    <scope>NUCLEOTIDE SEQUENCE [LARGE SCALE GENOMIC DNA]</scope>
    <source>
        <strain evidence="9 10">MS74</strain>
    </source>
</reference>
<feature type="transmembrane region" description="Helical" evidence="7">
    <location>
        <begin position="182"/>
        <end position="204"/>
    </location>
</feature>
<feature type="domain" description="ABC transmembrane type-1" evidence="8">
    <location>
        <begin position="68"/>
        <end position="260"/>
    </location>
</feature>
<feature type="transmembrane region" description="Helical" evidence="7">
    <location>
        <begin position="12"/>
        <end position="33"/>
    </location>
</feature>
<keyword evidence="10" id="KW-1185">Reference proteome</keyword>
<feature type="transmembrane region" description="Helical" evidence="7">
    <location>
        <begin position="106"/>
        <end position="129"/>
    </location>
</feature>
<dbReference type="RefSeq" id="WP_133227316.1">
    <property type="nucleotide sequence ID" value="NZ_SMRT01000003.1"/>
</dbReference>
<accession>A0A4R5KTR5</accession>
<feature type="transmembrane region" description="Helical" evidence="7">
    <location>
        <begin position="67"/>
        <end position="94"/>
    </location>
</feature>
<dbReference type="InterPro" id="IPR050901">
    <property type="entry name" value="BP-dep_ABC_trans_perm"/>
</dbReference>
<proteinExistence type="inferred from homology"/>
<evidence type="ECO:0000313" key="10">
    <source>
        <dbReference type="Proteomes" id="UP000295636"/>
    </source>
</evidence>
<evidence type="ECO:0000256" key="5">
    <source>
        <dbReference type="ARBA" id="ARBA00022989"/>
    </source>
</evidence>
<comment type="subcellular location">
    <subcellularLocation>
        <location evidence="1 7">Cell membrane</location>
        <topology evidence="1 7">Multi-pass membrane protein</topology>
    </subcellularLocation>
</comment>